<dbReference type="Gene3D" id="3.30.200.20">
    <property type="entry name" value="Phosphorylase Kinase, domain 1"/>
    <property type="match status" value="1"/>
</dbReference>
<accession>A0A2P5FYR9</accession>
<dbReference type="PANTHER" id="PTHR48014:SF7">
    <property type="entry name" value="SERINE_THREONINE-PROTEIN KINASE BLUS1"/>
    <property type="match status" value="1"/>
</dbReference>
<dbReference type="GO" id="GO:0032040">
    <property type="term" value="C:small-subunit processome"/>
    <property type="evidence" value="ECO:0007669"/>
    <property type="project" value="InterPro"/>
</dbReference>
<dbReference type="GO" id="GO:0004672">
    <property type="term" value="F:protein kinase activity"/>
    <property type="evidence" value="ECO:0007669"/>
    <property type="project" value="InterPro"/>
</dbReference>
<dbReference type="EMBL" id="JXTC01000003">
    <property type="protein sequence ID" value="POO02942.1"/>
    <property type="molecule type" value="Genomic_DNA"/>
</dbReference>
<keyword evidence="4" id="KW-1185">Reference proteome</keyword>
<protein>
    <submittedName>
        <fullName evidence="3">rRNA-processing protein Fcf1/Utp</fullName>
    </submittedName>
</protein>
<comment type="caution">
    <text evidence="3">The sequence shown here is derived from an EMBL/GenBank/DDBJ whole genome shotgun (WGS) entry which is preliminary data.</text>
</comment>
<sequence>MANERALRFKYPTDWRRYDLGPEISSGLKAKVYRAMYSYEKKTVAIKTIKFDHGSNSAMAVLLSRSNSISSELSHPNILSSHCTFIAKDLHIWVVMPLLETGSIKSIMACDHDSGLSEENVAVILREILEALSYLHQRHLFHGGIKTGNILVSSDRILIADYGCSESVYAPDSALSMDCTPYWTAPRSEKSSDTYIKSSDIWSVGVVALEMCYGRPPIRKARLVPYSLLESIKTRFGYWNYKKTRSRVHDFSQEFIDMVSLCLQNDPSRRPSAKNLLKHPFFLKYSTSSTSDIIRELEGRTHPGVEEMVNKENDDKIQDRLFKRKTEEPTSFITAWEFSEKKFLLKPIFTHQKKQKVERTEEHIRSQRFFTEDCNFSSPYKIFCCGSFIYHLIARKFDSASILLPKLLDGPVNLFTSMCVVQEMKEMGYSRAVKEALKLRLVNCGHKASKTGAKCVVDYVGVKNAEKFFVATMNERLWETLGKLPYTPVIHANDDAVLLRPPSESWIKNLRNQPKRDDDKWRTYQRSRMKTRKKERKRLDGVLDMGVAFA</sequence>
<dbReference type="Gene3D" id="1.10.510.10">
    <property type="entry name" value="Transferase(Phosphotransferase) domain 1"/>
    <property type="match status" value="1"/>
</dbReference>
<dbReference type="GO" id="GO:0005524">
    <property type="term" value="F:ATP binding"/>
    <property type="evidence" value="ECO:0007669"/>
    <property type="project" value="InterPro"/>
</dbReference>
<dbReference type="Pfam" id="PF04900">
    <property type="entry name" value="Fcf1"/>
    <property type="match status" value="1"/>
</dbReference>
<organism evidence="3 4">
    <name type="scientific">Trema orientale</name>
    <name type="common">Charcoal tree</name>
    <name type="synonym">Celtis orientalis</name>
    <dbReference type="NCBI Taxonomy" id="63057"/>
    <lineage>
        <taxon>Eukaryota</taxon>
        <taxon>Viridiplantae</taxon>
        <taxon>Streptophyta</taxon>
        <taxon>Embryophyta</taxon>
        <taxon>Tracheophyta</taxon>
        <taxon>Spermatophyta</taxon>
        <taxon>Magnoliopsida</taxon>
        <taxon>eudicotyledons</taxon>
        <taxon>Gunneridae</taxon>
        <taxon>Pentapetalae</taxon>
        <taxon>rosids</taxon>
        <taxon>fabids</taxon>
        <taxon>Rosales</taxon>
        <taxon>Cannabaceae</taxon>
        <taxon>Trema</taxon>
    </lineage>
</organism>
<evidence type="ECO:0000256" key="1">
    <source>
        <dbReference type="ARBA" id="ARBA00008874"/>
    </source>
</evidence>
<gene>
    <name evidence="3" type="ORF">TorRG33x02_010030</name>
</gene>
<dbReference type="AlphaFoldDB" id="A0A2P5FYR9"/>
<dbReference type="GO" id="GO:0043539">
    <property type="term" value="F:protein serine/threonine kinase activator activity"/>
    <property type="evidence" value="ECO:0007669"/>
    <property type="project" value="InterPro"/>
</dbReference>
<dbReference type="Proteomes" id="UP000237000">
    <property type="component" value="Unassembled WGS sequence"/>
</dbReference>
<evidence type="ECO:0000313" key="4">
    <source>
        <dbReference type="Proteomes" id="UP000237000"/>
    </source>
</evidence>
<dbReference type="OrthoDB" id="248923at2759"/>
<dbReference type="InterPro" id="IPR011009">
    <property type="entry name" value="Kinase-like_dom_sf"/>
</dbReference>
<proteinExistence type="inferred from homology"/>
<reference evidence="4" key="1">
    <citation type="submission" date="2016-06" db="EMBL/GenBank/DDBJ databases">
        <title>Parallel loss of symbiosis genes in relatives of nitrogen-fixing non-legume Parasponia.</title>
        <authorList>
            <person name="Van Velzen R."/>
            <person name="Holmer R."/>
            <person name="Bu F."/>
            <person name="Rutten L."/>
            <person name="Van Zeijl A."/>
            <person name="Liu W."/>
            <person name="Santuari L."/>
            <person name="Cao Q."/>
            <person name="Sharma T."/>
            <person name="Shen D."/>
            <person name="Roswanjaya Y."/>
            <person name="Wardhani T."/>
            <person name="Kalhor M.S."/>
            <person name="Jansen J."/>
            <person name="Van den Hoogen J."/>
            <person name="Gungor B."/>
            <person name="Hartog M."/>
            <person name="Hontelez J."/>
            <person name="Verver J."/>
            <person name="Yang W.-C."/>
            <person name="Schijlen E."/>
            <person name="Repin R."/>
            <person name="Schilthuizen M."/>
            <person name="Schranz E."/>
            <person name="Heidstra R."/>
            <person name="Miyata K."/>
            <person name="Fedorova E."/>
            <person name="Kohlen W."/>
            <person name="Bisseling T."/>
            <person name="Smit S."/>
            <person name="Geurts R."/>
        </authorList>
    </citation>
    <scope>NUCLEOTIDE SEQUENCE [LARGE SCALE GENOMIC DNA]</scope>
    <source>
        <strain evidence="4">cv. RG33-2</strain>
    </source>
</reference>
<dbReference type="PROSITE" id="PS50011">
    <property type="entry name" value="PROTEIN_KINASE_DOM"/>
    <property type="match status" value="1"/>
</dbReference>
<dbReference type="InterPro" id="IPR000719">
    <property type="entry name" value="Prot_kinase_dom"/>
</dbReference>
<dbReference type="STRING" id="63057.A0A2P5FYR9"/>
<dbReference type="Gene3D" id="3.40.50.1010">
    <property type="entry name" value="5'-nuclease"/>
    <property type="match status" value="1"/>
</dbReference>
<comment type="similarity">
    <text evidence="1">Belongs to the protein kinase superfamily. STE Ser/Thr protein kinase family. STE20 subfamily.</text>
</comment>
<dbReference type="InParanoid" id="A0A2P5FYR9"/>
<dbReference type="InterPro" id="IPR047173">
    <property type="entry name" value="STRAD_A/B-like"/>
</dbReference>
<dbReference type="Pfam" id="PF00069">
    <property type="entry name" value="Pkinase"/>
    <property type="match status" value="1"/>
</dbReference>
<evidence type="ECO:0000313" key="3">
    <source>
        <dbReference type="EMBL" id="POO02942.1"/>
    </source>
</evidence>
<dbReference type="InterPro" id="IPR006984">
    <property type="entry name" value="Fcf1/UTP23"/>
</dbReference>
<feature type="domain" description="Protein kinase" evidence="2">
    <location>
        <begin position="18"/>
        <end position="282"/>
    </location>
</feature>
<name>A0A2P5FYR9_TREOI</name>
<dbReference type="SUPFAM" id="SSF56112">
    <property type="entry name" value="Protein kinase-like (PK-like)"/>
    <property type="match status" value="1"/>
</dbReference>
<evidence type="ECO:0000259" key="2">
    <source>
        <dbReference type="PROSITE" id="PS50011"/>
    </source>
</evidence>
<dbReference type="PANTHER" id="PTHR48014">
    <property type="entry name" value="SERINE/THREONINE-PROTEIN KINASE FRAY2"/>
    <property type="match status" value="1"/>
</dbReference>